<dbReference type="Pfam" id="PF00156">
    <property type="entry name" value="Pribosyltran"/>
    <property type="match status" value="1"/>
</dbReference>
<evidence type="ECO:0000256" key="2">
    <source>
        <dbReference type="ARBA" id="ARBA00023015"/>
    </source>
</evidence>
<gene>
    <name evidence="4" type="primary">pyrR</name>
    <name evidence="6" type="ORF">OP10G_1840</name>
</gene>
<dbReference type="AlphaFoldDB" id="A0A068NNS0"/>
<dbReference type="GO" id="GO:0006355">
    <property type="term" value="P:regulation of DNA-templated transcription"/>
    <property type="evidence" value="ECO:0007669"/>
    <property type="project" value="UniProtKB-UniRule"/>
</dbReference>
<dbReference type="eggNOG" id="COG2065">
    <property type="taxonomic scope" value="Bacteria"/>
</dbReference>
<keyword evidence="7" id="KW-1185">Reference proteome</keyword>
<protein>
    <recommendedName>
        <fullName evidence="4">Bifunctional protein PyrR</fullName>
    </recommendedName>
    <domain>
        <recommendedName>
            <fullName evidence="4">Pyrimidine operon regulatory protein</fullName>
        </recommendedName>
    </domain>
    <domain>
        <recommendedName>
            <fullName evidence="4">Uracil phosphoribosyltransferase</fullName>
            <shortName evidence="4">UPRTase</shortName>
            <ecNumber evidence="4">2.4.2.9</ecNumber>
        </recommendedName>
    </domain>
</protein>
<dbReference type="HOGENOM" id="CLU_094234_2_1_0"/>
<dbReference type="InterPro" id="IPR050137">
    <property type="entry name" value="PyrR_bifunctional"/>
</dbReference>
<dbReference type="PANTHER" id="PTHR11608">
    <property type="entry name" value="BIFUNCTIONAL PROTEIN PYRR"/>
    <property type="match status" value="1"/>
</dbReference>
<evidence type="ECO:0000256" key="3">
    <source>
        <dbReference type="ARBA" id="ARBA00023163"/>
    </source>
</evidence>
<keyword evidence="4 6" id="KW-0328">Glycosyltransferase</keyword>
<keyword evidence="4 6" id="KW-0808">Transferase</keyword>
<comment type="similarity">
    <text evidence="1 4">Belongs to the purine/pyrimidine phosphoribosyltransferase family. PyrR subfamily.</text>
</comment>
<accession>A0A068NNS0</accession>
<dbReference type="Proteomes" id="UP000027982">
    <property type="component" value="Chromosome"/>
</dbReference>
<dbReference type="Gene3D" id="3.40.50.2020">
    <property type="match status" value="1"/>
</dbReference>
<dbReference type="FunFam" id="3.40.50.2020:FF:000020">
    <property type="entry name" value="Bifunctional protein PyrR"/>
    <property type="match status" value="1"/>
</dbReference>
<comment type="function">
    <text evidence="4">Also displays a weak uracil phosphoribosyltransferase activity which is not physiologically significant.</text>
</comment>
<dbReference type="GO" id="GO:0004845">
    <property type="term" value="F:uracil phosphoribosyltransferase activity"/>
    <property type="evidence" value="ECO:0007669"/>
    <property type="project" value="UniProtKB-UniRule"/>
</dbReference>
<feature type="short sequence motif" description="PRPP-binding" evidence="4">
    <location>
        <begin position="93"/>
        <end position="105"/>
    </location>
</feature>
<dbReference type="KEGG" id="fgi:OP10G_1840"/>
<dbReference type="EC" id="2.4.2.9" evidence="4"/>
<dbReference type="NCBIfam" id="NF003549">
    <property type="entry name" value="PRK05205.1-5"/>
    <property type="match status" value="1"/>
</dbReference>
<evidence type="ECO:0000256" key="4">
    <source>
        <dbReference type="HAMAP-Rule" id="MF_01219"/>
    </source>
</evidence>
<name>A0A068NNS0_FIMGI</name>
<dbReference type="OrthoDB" id="9802227at2"/>
<dbReference type="SUPFAM" id="SSF53271">
    <property type="entry name" value="PRTase-like"/>
    <property type="match status" value="1"/>
</dbReference>
<dbReference type="CDD" id="cd06223">
    <property type="entry name" value="PRTases_typeI"/>
    <property type="match status" value="1"/>
</dbReference>
<evidence type="ECO:0000259" key="5">
    <source>
        <dbReference type="Pfam" id="PF00156"/>
    </source>
</evidence>
<dbReference type="InterPro" id="IPR029057">
    <property type="entry name" value="PRTase-like"/>
</dbReference>
<dbReference type="RefSeq" id="WP_025226204.1">
    <property type="nucleotide sequence ID" value="NZ_CP007139.1"/>
</dbReference>
<evidence type="ECO:0000313" key="6">
    <source>
        <dbReference type="EMBL" id="AIE85208.1"/>
    </source>
</evidence>
<dbReference type="EMBL" id="CP007139">
    <property type="protein sequence ID" value="AIE85208.1"/>
    <property type="molecule type" value="Genomic_DNA"/>
</dbReference>
<keyword evidence="3 4" id="KW-0804">Transcription</keyword>
<dbReference type="PANTHER" id="PTHR11608:SF0">
    <property type="entry name" value="BIFUNCTIONAL PROTEIN PYRR"/>
    <property type="match status" value="1"/>
</dbReference>
<sequence>MGAVLLDAGDMRRTLGRMAHEILEANQGAEGLVVIGVLRRGYPVAKRLAFLMTQIEGTTVPCGKLDVRPYRDDRPNFEHDETEIPFEVAGKTVILVDEVIYTARTIRAALEGVMRFGRPKTVQLAVLIDRGHRELPIEPNYYGKKVDTDRDDHIVVRVNEYDGEDAVVLEKKEVINV</sequence>
<organism evidence="6 7">
    <name type="scientific">Fimbriimonas ginsengisoli Gsoil 348</name>
    <dbReference type="NCBI Taxonomy" id="661478"/>
    <lineage>
        <taxon>Bacteria</taxon>
        <taxon>Bacillati</taxon>
        <taxon>Armatimonadota</taxon>
        <taxon>Fimbriimonadia</taxon>
        <taxon>Fimbriimonadales</taxon>
        <taxon>Fimbriimonadaceae</taxon>
        <taxon>Fimbriimonas</taxon>
    </lineage>
</organism>
<evidence type="ECO:0000313" key="7">
    <source>
        <dbReference type="Proteomes" id="UP000027982"/>
    </source>
</evidence>
<keyword evidence="2 4" id="KW-0805">Transcription regulation</keyword>
<dbReference type="STRING" id="661478.OP10G_1840"/>
<feature type="domain" description="Phosphoribosyltransferase" evidence="5">
    <location>
        <begin position="9"/>
        <end position="153"/>
    </location>
</feature>
<reference evidence="6 7" key="1">
    <citation type="journal article" date="2014" name="PLoS ONE">
        <title>The first complete genome sequence of the class fimbriimonadia in the phylum armatimonadetes.</title>
        <authorList>
            <person name="Hu Z.Y."/>
            <person name="Wang Y.Z."/>
            <person name="Im W.T."/>
            <person name="Wang S.Y."/>
            <person name="Zhao G.P."/>
            <person name="Zheng H.J."/>
            <person name="Quan Z.X."/>
        </authorList>
    </citation>
    <scope>NUCLEOTIDE SEQUENCE [LARGE SCALE GENOMIC DNA]</scope>
    <source>
        <strain evidence="6">Gsoil 348</strain>
    </source>
</reference>
<comment type="catalytic activity">
    <reaction evidence="4">
        <text>UMP + diphosphate = 5-phospho-alpha-D-ribose 1-diphosphate + uracil</text>
        <dbReference type="Rhea" id="RHEA:13017"/>
        <dbReference type="ChEBI" id="CHEBI:17568"/>
        <dbReference type="ChEBI" id="CHEBI:33019"/>
        <dbReference type="ChEBI" id="CHEBI:57865"/>
        <dbReference type="ChEBI" id="CHEBI:58017"/>
        <dbReference type="EC" id="2.4.2.9"/>
    </reaction>
</comment>
<proteinExistence type="inferred from homology"/>
<evidence type="ECO:0000256" key="1">
    <source>
        <dbReference type="ARBA" id="ARBA00005565"/>
    </source>
</evidence>
<dbReference type="HAMAP" id="MF_01219">
    <property type="entry name" value="PyrR"/>
    <property type="match status" value="1"/>
</dbReference>
<dbReference type="InterPro" id="IPR023050">
    <property type="entry name" value="PyrR"/>
</dbReference>
<comment type="function">
    <text evidence="4">Regulates the transcription of the pyrimidine nucleotide (pyr) operon in response to exogenous pyrimidines.</text>
</comment>
<dbReference type="InterPro" id="IPR000836">
    <property type="entry name" value="PRTase_dom"/>
</dbReference>